<dbReference type="AlphaFoldDB" id="W7TMF8"/>
<dbReference type="GO" id="GO:0005794">
    <property type="term" value="C:Golgi apparatus"/>
    <property type="evidence" value="ECO:0007669"/>
    <property type="project" value="TreeGrafter"/>
</dbReference>
<evidence type="ECO:0000256" key="3">
    <source>
        <dbReference type="ARBA" id="ARBA00022692"/>
    </source>
</evidence>
<keyword evidence="4 6" id="KW-1133">Transmembrane helix</keyword>
<dbReference type="Proteomes" id="UP000019335">
    <property type="component" value="Unassembled WGS sequence"/>
</dbReference>
<dbReference type="Pfam" id="PF01169">
    <property type="entry name" value="GDT1"/>
    <property type="match status" value="2"/>
</dbReference>
<organism evidence="8 9">
    <name type="scientific">Nannochloropsis gaditana</name>
    <dbReference type="NCBI Taxonomy" id="72520"/>
    <lineage>
        <taxon>Eukaryota</taxon>
        <taxon>Sar</taxon>
        <taxon>Stramenopiles</taxon>
        <taxon>Ochrophyta</taxon>
        <taxon>Eustigmatophyceae</taxon>
        <taxon>Eustigmatales</taxon>
        <taxon>Monodopsidaceae</taxon>
        <taxon>Nannochloropsis</taxon>
    </lineage>
</organism>
<evidence type="ECO:0000313" key="8">
    <source>
        <dbReference type="EMBL" id="EWM21904.1"/>
    </source>
</evidence>
<feature type="transmembrane region" description="Helical" evidence="6">
    <location>
        <begin position="121"/>
        <end position="143"/>
    </location>
</feature>
<gene>
    <name evidence="8" type="ORF">Naga_100070g13</name>
</gene>
<evidence type="ECO:0000256" key="5">
    <source>
        <dbReference type="ARBA" id="ARBA00023136"/>
    </source>
</evidence>
<comment type="similarity">
    <text evidence="2 6">Belongs to the GDT1 family.</text>
</comment>
<dbReference type="GO" id="GO:0032468">
    <property type="term" value="P:Golgi calcium ion homeostasis"/>
    <property type="evidence" value="ECO:0007669"/>
    <property type="project" value="TreeGrafter"/>
</dbReference>
<dbReference type="GO" id="GO:0015085">
    <property type="term" value="F:calcium ion transmembrane transporter activity"/>
    <property type="evidence" value="ECO:0007669"/>
    <property type="project" value="TreeGrafter"/>
</dbReference>
<dbReference type="EMBL" id="AZIL01002351">
    <property type="protein sequence ID" value="EWM21904.1"/>
    <property type="molecule type" value="Genomic_DNA"/>
</dbReference>
<dbReference type="PANTHER" id="PTHR12608:SF6">
    <property type="entry name" value="PROTEIN PAM71, CHLOROPLASTIC"/>
    <property type="match status" value="1"/>
</dbReference>
<evidence type="ECO:0000256" key="4">
    <source>
        <dbReference type="ARBA" id="ARBA00022989"/>
    </source>
</evidence>
<evidence type="ECO:0000256" key="6">
    <source>
        <dbReference type="RuleBase" id="RU365102"/>
    </source>
</evidence>
<dbReference type="InterPro" id="IPR049555">
    <property type="entry name" value="GDT1-like_CS"/>
</dbReference>
<evidence type="ECO:0000256" key="7">
    <source>
        <dbReference type="SAM" id="MobiDB-lite"/>
    </source>
</evidence>
<dbReference type="PANTHER" id="PTHR12608">
    <property type="entry name" value="TRANSMEMBRANE PROTEIN HTP-1 RELATED"/>
    <property type="match status" value="1"/>
</dbReference>
<keyword evidence="6" id="KW-0732">Signal</keyword>
<dbReference type="InterPro" id="IPR001727">
    <property type="entry name" value="GDT1-like"/>
</dbReference>
<dbReference type="GO" id="GO:0032472">
    <property type="term" value="P:Golgi calcium ion transport"/>
    <property type="evidence" value="ECO:0007669"/>
    <property type="project" value="TreeGrafter"/>
</dbReference>
<feature type="transmembrane region" description="Helical" evidence="6">
    <location>
        <begin position="164"/>
        <end position="183"/>
    </location>
</feature>
<comment type="caution">
    <text evidence="8">The sequence shown here is derived from an EMBL/GenBank/DDBJ whole genome shotgun (WGS) entry which is preliminary data.</text>
</comment>
<feature type="compositionally biased region" description="Basic and acidic residues" evidence="7">
    <location>
        <begin position="277"/>
        <end position="288"/>
    </location>
</feature>
<feature type="transmembrane region" description="Helical" evidence="6">
    <location>
        <begin position="359"/>
        <end position="379"/>
    </location>
</feature>
<dbReference type="GO" id="GO:0016020">
    <property type="term" value="C:membrane"/>
    <property type="evidence" value="ECO:0007669"/>
    <property type="project" value="UniProtKB-SubCell"/>
</dbReference>
<name>W7TMF8_9STRA</name>
<evidence type="ECO:0000256" key="2">
    <source>
        <dbReference type="ARBA" id="ARBA00009190"/>
    </source>
</evidence>
<keyword evidence="5 6" id="KW-0472">Membrane</keyword>
<dbReference type="GO" id="GO:0005384">
    <property type="term" value="F:manganese ion transmembrane transporter activity"/>
    <property type="evidence" value="ECO:0007669"/>
    <property type="project" value="TreeGrafter"/>
</dbReference>
<feature type="chain" id="PRO_5017495519" description="GDT1 family protein" evidence="6">
    <location>
        <begin position="27"/>
        <end position="380"/>
    </location>
</feature>
<keyword evidence="3 6" id="KW-0812">Transmembrane</keyword>
<accession>W7TMF8</accession>
<sequence>MSFRKIFRGFSVLAAVLVCFSGRSGSAPVGFVTSPVHHTAALSFNAIGTRPGLRQSAFILQASESHEREGQHAPLYFWKEQHSATIAASKQLHMLTKHSEEKHGAVERSLGGVIVKGFKKVGAVGLAVALTGIVLIAGMPIGAHAASASLADLTAGASLSYNNVVAKLAASGFLQAFSLVFVSEIGDKTFFIAGLLAMKTSRLISFTGSMAALSVMTIISVLIGQAFHAIPQGLGGGFKFDQWVAVAAFSYFGLKTLKDSYDMADGDSSGVDEERAEAEKAVQESSAPERRTPWGTILQIFSLVFAAEFGDRSFLSTIALGAAQNPFSVATGAIGAHATATGIAVASGAFLSKYFSEKLIGYIGGTLFIIFALTTALGIF</sequence>
<keyword evidence="9" id="KW-1185">Reference proteome</keyword>
<proteinExistence type="inferred from homology"/>
<feature type="signal peptide" evidence="6">
    <location>
        <begin position="1"/>
        <end position="26"/>
    </location>
</feature>
<feature type="region of interest" description="Disordered" evidence="7">
    <location>
        <begin position="268"/>
        <end position="288"/>
    </location>
</feature>
<comment type="caution">
    <text evidence="6">Lacks conserved residue(s) required for the propagation of feature annotation.</text>
</comment>
<dbReference type="PROSITE" id="PS01214">
    <property type="entry name" value="UPF0016"/>
    <property type="match status" value="1"/>
</dbReference>
<reference evidence="8 9" key="1">
    <citation type="journal article" date="2014" name="Mol. Plant">
        <title>Chromosome Scale Genome Assembly and Transcriptome Profiling of Nannochloropsis gaditana in Nitrogen Depletion.</title>
        <authorList>
            <person name="Corteggiani Carpinelli E."/>
            <person name="Telatin A."/>
            <person name="Vitulo N."/>
            <person name="Forcato C."/>
            <person name="D'Angelo M."/>
            <person name="Schiavon R."/>
            <person name="Vezzi A."/>
            <person name="Giacometti G.M."/>
            <person name="Morosinotto T."/>
            <person name="Valle G."/>
        </authorList>
    </citation>
    <scope>NUCLEOTIDE SEQUENCE [LARGE SCALE GENOMIC DNA]</scope>
    <source>
        <strain evidence="8 9">B-31</strain>
    </source>
</reference>
<comment type="subcellular location">
    <subcellularLocation>
        <location evidence="1 6">Membrane</location>
        <topology evidence="1 6">Multi-pass membrane protein</topology>
    </subcellularLocation>
</comment>
<protein>
    <recommendedName>
        <fullName evidence="6">GDT1 family protein</fullName>
    </recommendedName>
</protein>
<feature type="transmembrane region" description="Helical" evidence="6">
    <location>
        <begin position="203"/>
        <end position="223"/>
    </location>
</feature>
<evidence type="ECO:0000256" key="1">
    <source>
        <dbReference type="ARBA" id="ARBA00004141"/>
    </source>
</evidence>
<evidence type="ECO:0000313" key="9">
    <source>
        <dbReference type="Proteomes" id="UP000019335"/>
    </source>
</evidence>
<dbReference type="OrthoDB" id="442680at2759"/>